<dbReference type="Proteomes" id="UP000053766">
    <property type="component" value="Unassembled WGS sequence"/>
</dbReference>
<reference evidence="2" key="2">
    <citation type="journal article" date="2016" name="Sci. Rep.">
        <title>Dictyocaulus viviparus genome, variome and transcriptome elucidate lungworm biology and support future intervention.</title>
        <authorList>
            <person name="McNulty S.N."/>
            <person name="Strube C."/>
            <person name="Rosa B.A."/>
            <person name="Martin J.C."/>
            <person name="Tyagi R."/>
            <person name="Choi Y.J."/>
            <person name="Wang Q."/>
            <person name="Hallsworth Pepin K."/>
            <person name="Zhang X."/>
            <person name="Ozersky P."/>
            <person name="Wilson R.K."/>
            <person name="Sternberg P.W."/>
            <person name="Gasser R.B."/>
            <person name="Mitreva M."/>
        </authorList>
    </citation>
    <scope>NUCLEOTIDE SEQUENCE [LARGE SCALE GENOMIC DNA]</scope>
    <source>
        <strain evidence="2">HannoverDv2000</strain>
    </source>
</reference>
<proteinExistence type="predicted"/>
<reference evidence="1 2" key="1">
    <citation type="submission" date="2013-11" db="EMBL/GenBank/DDBJ databases">
        <title>Draft genome of the bovine lungworm Dictyocaulus viviparus.</title>
        <authorList>
            <person name="Mitreva M."/>
        </authorList>
    </citation>
    <scope>NUCLEOTIDE SEQUENCE [LARGE SCALE GENOMIC DNA]</scope>
    <source>
        <strain evidence="1 2">HannoverDv2000</strain>
    </source>
</reference>
<dbReference type="STRING" id="29172.A0A0D8Y7A7"/>
<name>A0A0D8Y7A7_DICVI</name>
<accession>A0A0D8Y7A7</accession>
<organism evidence="1 2">
    <name type="scientific">Dictyocaulus viviparus</name>
    <name type="common">Bovine lungworm</name>
    <dbReference type="NCBI Taxonomy" id="29172"/>
    <lineage>
        <taxon>Eukaryota</taxon>
        <taxon>Metazoa</taxon>
        <taxon>Ecdysozoa</taxon>
        <taxon>Nematoda</taxon>
        <taxon>Chromadorea</taxon>
        <taxon>Rhabditida</taxon>
        <taxon>Rhabditina</taxon>
        <taxon>Rhabditomorpha</taxon>
        <taxon>Strongyloidea</taxon>
        <taxon>Metastrongylidae</taxon>
        <taxon>Dictyocaulus</taxon>
    </lineage>
</organism>
<evidence type="ECO:0000313" key="2">
    <source>
        <dbReference type="Proteomes" id="UP000053766"/>
    </source>
</evidence>
<dbReference type="AlphaFoldDB" id="A0A0D8Y7A7"/>
<dbReference type="EMBL" id="KN716162">
    <property type="protein sequence ID" value="KJH52620.1"/>
    <property type="molecule type" value="Genomic_DNA"/>
</dbReference>
<sequence length="70" mass="7855">MPTFKMPFGDPPDYIHLHPNESQMQLISIGDSSETSGDLPCFNNLSREEPPVVVFIPGKLFEKYLCINGD</sequence>
<protein>
    <submittedName>
        <fullName evidence="1">Uncharacterized protein</fullName>
    </submittedName>
</protein>
<gene>
    <name evidence="1" type="ORF">DICVIV_01205</name>
</gene>
<dbReference type="OrthoDB" id="5847612at2759"/>
<keyword evidence="2" id="KW-1185">Reference proteome</keyword>
<evidence type="ECO:0000313" key="1">
    <source>
        <dbReference type="EMBL" id="KJH52620.1"/>
    </source>
</evidence>